<organism evidence="1 2">
    <name type="scientific">Streptomyces guryensis</name>
    <dbReference type="NCBI Taxonomy" id="2886947"/>
    <lineage>
        <taxon>Bacteria</taxon>
        <taxon>Bacillati</taxon>
        <taxon>Actinomycetota</taxon>
        <taxon>Actinomycetes</taxon>
        <taxon>Kitasatosporales</taxon>
        <taxon>Streptomycetaceae</taxon>
        <taxon>Streptomyces</taxon>
    </lineage>
</organism>
<comment type="caution">
    <text evidence="1">The sequence shown here is derived from an EMBL/GenBank/DDBJ whole genome shotgun (WGS) entry which is preliminary data.</text>
</comment>
<proteinExistence type="predicted"/>
<name>A0A9Q3VI13_9ACTN</name>
<gene>
    <name evidence="1" type="ORF">LJ657_03705</name>
</gene>
<protein>
    <submittedName>
        <fullName evidence="1">Uncharacterized protein</fullName>
    </submittedName>
</protein>
<reference evidence="1" key="1">
    <citation type="submission" date="2021-12" db="EMBL/GenBank/DDBJ databases">
        <authorList>
            <person name="Lee J.-H."/>
            <person name="Kim S.-B."/>
        </authorList>
    </citation>
    <scope>NUCLEOTIDE SEQUENCE</scope>
    <source>
        <strain evidence="1">NR30</strain>
    </source>
</reference>
<evidence type="ECO:0000313" key="2">
    <source>
        <dbReference type="Proteomes" id="UP001108029"/>
    </source>
</evidence>
<dbReference type="EMBL" id="JAJSBI010000001">
    <property type="protein sequence ID" value="MCD9872784.1"/>
    <property type="molecule type" value="Genomic_DNA"/>
</dbReference>
<sequence length="682" mass="73307">MTVAAASVERNGGVPAHQLSAADISDSVLYMAGRDINLHTRQTLSTVPVTRDELAAVRRAWAKRDRQGDLLTTAPAVLEFLKQEEPVVVIAGARGMGKTAAAVKALSDYGRDHVGEQAEAPWVLEHVLPDWEQPGEGLLPSKRCRGYILDVSEEIDGWADPVAVAKKIVAHGDALVKKGSRLIVIASQDGWPASQTPGLGRIVVRATAAPSGREIVQTHLARLYPSVAERAWLTANADDQGHVLTDLLGVDMYPSDAAALALELSRIDDSPHAVETARAAATHWRDVVKKVFTATRENADDRALLLAAIALEGLAPPDVLAASRLLLKEKTSKSVRQILTGPDLVTRLEEVEARVASGKVSFAHKPGYPNAVLGYVWRQLSDVQKPLLAWVKLLTKHGALGFSRLSQIADLLVQLATDEQDLGPLDVARAWATSGDQAGREAAASMLATAAADPTLGTVTRARLRDWAQQDVDPARVTAVVCQGSFAAIYPRQALTCLRHIMGRPIVDEAVADGEKALRAMAEDDFLLPQVWEAITGWIEGKAKPAGCRAFLALLDPKAAPSTVTLLLNDALAHPETADELVTGWCACLADPALADRCERLLEKWAEAVADHDLADDAVVHVLDRVVDEHMVTGPMAAFLLGKEGVAYNSPAIIAMRERLMLRRHERRNHTPHAGDEGAAAL</sequence>
<accession>A0A9Q3VI13</accession>
<dbReference type="AlphaFoldDB" id="A0A9Q3VI13"/>
<evidence type="ECO:0000313" key="1">
    <source>
        <dbReference type="EMBL" id="MCD9872784.1"/>
    </source>
</evidence>
<keyword evidence="2" id="KW-1185">Reference proteome</keyword>
<dbReference type="RefSeq" id="WP_232646716.1">
    <property type="nucleotide sequence ID" value="NZ_JAJSBI010000001.1"/>
</dbReference>
<dbReference type="Proteomes" id="UP001108029">
    <property type="component" value="Unassembled WGS sequence"/>
</dbReference>